<evidence type="ECO:0000256" key="2">
    <source>
        <dbReference type="ARBA" id="ARBA00022679"/>
    </source>
</evidence>
<evidence type="ECO:0000313" key="8">
    <source>
        <dbReference type="Proteomes" id="UP000027138"/>
    </source>
</evidence>
<dbReference type="InterPro" id="IPR012967">
    <property type="entry name" value="COMT_dimerisation"/>
</dbReference>
<sequence>MDSTHSQKASEILQAQVHLINHMLNYMNSMALKCAVQLGIPDILHSHGKPITLPELLSALHIPPTKLSNMYRLMRMLVFSGFFSTTKVLNGQGDGQEAYVLTPSSRLLVKGNPNCLAPFVNSLLKAEFVSPGHLLGDWFQGNELTVFEKAHGMAFWEYNERKPEFNQLFNEAMACDSRMMNLVIRDCKQIFEGVNSLVDVGGGNGSLARIISEAFPDMKCTVLDLPQVIANLEGTKNLSYVGGDMFKHIPSGDCIILKLILHGWSDDECLTILKKCKEAISSKGKGGKLVVIDLVINEKKDEPELTETKLLFDMLMMSVTCGRERTEREWEGLFLKAGFSHFKITPLLGLRSLIEVYP</sequence>
<dbReference type="SUPFAM" id="SSF53335">
    <property type="entry name" value="S-adenosyl-L-methionine-dependent methyltransferases"/>
    <property type="match status" value="1"/>
</dbReference>
<dbReference type="EMBL" id="KK915662">
    <property type="protein sequence ID" value="KDP21023.1"/>
    <property type="molecule type" value="Genomic_DNA"/>
</dbReference>
<feature type="active site" description="Proton acceptor" evidence="4">
    <location>
        <position position="262"/>
    </location>
</feature>
<dbReference type="OrthoDB" id="2410195at2759"/>
<dbReference type="GO" id="GO:0032259">
    <property type="term" value="P:methylation"/>
    <property type="evidence" value="ECO:0007669"/>
    <property type="project" value="UniProtKB-KW"/>
</dbReference>
<dbReference type="SUPFAM" id="SSF46785">
    <property type="entry name" value="Winged helix' DNA-binding domain"/>
    <property type="match status" value="1"/>
</dbReference>
<organism evidence="7 8">
    <name type="scientific">Jatropha curcas</name>
    <name type="common">Barbados nut</name>
    <dbReference type="NCBI Taxonomy" id="180498"/>
    <lineage>
        <taxon>Eukaryota</taxon>
        <taxon>Viridiplantae</taxon>
        <taxon>Streptophyta</taxon>
        <taxon>Embryophyta</taxon>
        <taxon>Tracheophyta</taxon>
        <taxon>Spermatophyta</taxon>
        <taxon>Magnoliopsida</taxon>
        <taxon>eudicotyledons</taxon>
        <taxon>Gunneridae</taxon>
        <taxon>Pentapetalae</taxon>
        <taxon>rosids</taxon>
        <taxon>fabids</taxon>
        <taxon>Malpighiales</taxon>
        <taxon>Euphorbiaceae</taxon>
        <taxon>Crotonoideae</taxon>
        <taxon>Jatropheae</taxon>
        <taxon>Jatropha</taxon>
    </lineage>
</organism>
<dbReference type="InterPro" id="IPR001077">
    <property type="entry name" value="COMT_C"/>
</dbReference>
<dbReference type="Pfam" id="PF08100">
    <property type="entry name" value="Dimerisation"/>
    <property type="match status" value="1"/>
</dbReference>
<dbReference type="InterPro" id="IPR016461">
    <property type="entry name" value="COMT-like"/>
</dbReference>
<protein>
    <submittedName>
        <fullName evidence="7">Uncharacterized protein</fullName>
    </submittedName>
</protein>
<evidence type="ECO:0000256" key="4">
    <source>
        <dbReference type="PIRSR" id="PIRSR005739-1"/>
    </source>
</evidence>
<dbReference type="AlphaFoldDB" id="A0A067JE34"/>
<dbReference type="PIRSF" id="PIRSF005739">
    <property type="entry name" value="O-mtase"/>
    <property type="match status" value="1"/>
</dbReference>
<proteinExistence type="predicted"/>
<dbReference type="Gene3D" id="1.10.10.10">
    <property type="entry name" value="Winged helix-like DNA-binding domain superfamily/Winged helix DNA-binding domain"/>
    <property type="match status" value="1"/>
</dbReference>
<reference evidence="7 8" key="1">
    <citation type="journal article" date="2014" name="PLoS ONE">
        <title>Global Analysis of Gene Expression Profiles in Physic Nut (Jatropha curcas L.) Seedlings Exposed to Salt Stress.</title>
        <authorList>
            <person name="Zhang L."/>
            <person name="Zhang C."/>
            <person name="Wu P."/>
            <person name="Chen Y."/>
            <person name="Li M."/>
            <person name="Jiang H."/>
            <person name="Wu G."/>
        </authorList>
    </citation>
    <scope>NUCLEOTIDE SEQUENCE [LARGE SCALE GENOMIC DNA]</scope>
    <source>
        <strain evidence="8">cv. GZQX0401</strain>
        <tissue evidence="7">Young leaves</tissue>
    </source>
</reference>
<accession>A0A067JE34</accession>
<dbReference type="GO" id="GO:0008171">
    <property type="term" value="F:O-methyltransferase activity"/>
    <property type="evidence" value="ECO:0007669"/>
    <property type="project" value="InterPro"/>
</dbReference>
<dbReference type="GO" id="GO:0046983">
    <property type="term" value="F:protein dimerization activity"/>
    <property type="evidence" value="ECO:0007669"/>
    <property type="project" value="InterPro"/>
</dbReference>
<feature type="domain" description="O-methyltransferase C-terminal" evidence="5">
    <location>
        <begin position="135"/>
        <end position="340"/>
    </location>
</feature>
<dbReference type="PANTHER" id="PTHR11746">
    <property type="entry name" value="O-METHYLTRANSFERASE"/>
    <property type="match status" value="1"/>
</dbReference>
<keyword evidence="8" id="KW-1185">Reference proteome</keyword>
<feature type="domain" description="O-methyltransferase dimerisation" evidence="6">
    <location>
        <begin position="21"/>
        <end position="110"/>
    </location>
</feature>
<gene>
    <name evidence="7" type="ORF">JCGZ_21494</name>
</gene>
<dbReference type="KEGG" id="jcu:105649600"/>
<dbReference type="GO" id="GO:0008757">
    <property type="term" value="F:S-adenosylmethionine-dependent methyltransferase activity"/>
    <property type="evidence" value="ECO:0007669"/>
    <property type="project" value="UniProtKB-ARBA"/>
</dbReference>
<keyword evidence="2" id="KW-0808">Transferase</keyword>
<dbReference type="Proteomes" id="UP000027138">
    <property type="component" value="Unassembled WGS sequence"/>
</dbReference>
<evidence type="ECO:0000259" key="5">
    <source>
        <dbReference type="Pfam" id="PF00891"/>
    </source>
</evidence>
<name>A0A067JE34_JATCU</name>
<dbReference type="InterPro" id="IPR036390">
    <property type="entry name" value="WH_DNA-bd_sf"/>
</dbReference>
<keyword evidence="1" id="KW-0489">Methyltransferase</keyword>
<evidence type="ECO:0000256" key="1">
    <source>
        <dbReference type="ARBA" id="ARBA00022603"/>
    </source>
</evidence>
<dbReference type="FunFam" id="1.10.10.10:FF:000213">
    <property type="entry name" value="Coniferyl alcohol 9-O-methyltransferase"/>
    <property type="match status" value="1"/>
</dbReference>
<dbReference type="Gene3D" id="3.40.50.150">
    <property type="entry name" value="Vaccinia Virus protein VP39"/>
    <property type="match status" value="1"/>
</dbReference>
<evidence type="ECO:0000313" key="7">
    <source>
        <dbReference type="EMBL" id="KDP21023.1"/>
    </source>
</evidence>
<evidence type="ECO:0000259" key="6">
    <source>
        <dbReference type="Pfam" id="PF08100"/>
    </source>
</evidence>
<dbReference type="InterPro" id="IPR036388">
    <property type="entry name" value="WH-like_DNA-bd_sf"/>
</dbReference>
<dbReference type="InterPro" id="IPR029063">
    <property type="entry name" value="SAM-dependent_MTases_sf"/>
</dbReference>
<dbReference type="PROSITE" id="PS51683">
    <property type="entry name" value="SAM_OMT_II"/>
    <property type="match status" value="1"/>
</dbReference>
<dbReference type="FunFam" id="3.40.50.150:FF:000057">
    <property type="entry name" value="O-methyltransferase ZRP4"/>
    <property type="match status" value="1"/>
</dbReference>
<keyword evidence="3" id="KW-0949">S-adenosyl-L-methionine</keyword>
<evidence type="ECO:0000256" key="3">
    <source>
        <dbReference type="ARBA" id="ARBA00022691"/>
    </source>
</evidence>
<dbReference type="GO" id="GO:0009717">
    <property type="term" value="P:isoflavonoid biosynthetic process"/>
    <property type="evidence" value="ECO:0007669"/>
    <property type="project" value="UniProtKB-ARBA"/>
</dbReference>
<dbReference type="Pfam" id="PF00891">
    <property type="entry name" value="Methyltransf_2"/>
    <property type="match status" value="1"/>
</dbReference>